<dbReference type="Gene3D" id="1.10.10.10">
    <property type="entry name" value="Winged helix-like DNA-binding domain superfamily/Winged helix DNA-binding domain"/>
    <property type="match status" value="1"/>
</dbReference>
<comment type="caution">
    <text evidence="2">The sequence shown here is derived from an EMBL/GenBank/DDBJ whole genome shotgun (WGS) entry which is preliminary data.</text>
</comment>
<evidence type="ECO:0000313" key="2">
    <source>
        <dbReference type="EMBL" id="MDT0259967.1"/>
    </source>
</evidence>
<dbReference type="SUPFAM" id="SSF46785">
    <property type="entry name" value="Winged helix' DNA-binding domain"/>
    <property type="match status" value="1"/>
</dbReference>
<evidence type="ECO:0000313" key="3">
    <source>
        <dbReference type="Proteomes" id="UP001183176"/>
    </source>
</evidence>
<evidence type="ECO:0000259" key="1">
    <source>
        <dbReference type="Pfam" id="PF01978"/>
    </source>
</evidence>
<sequence>MAGLNSHVHGLVELGMTRYEAKAYLTLIQRESYAASELASEAGIPRQRIYDVLNSLVSRGLARDWPGPVTRYAATDPETAIDRLLAVQRQALSGLESHSADLASDLRATWVVGREENAPLDYVEVLRNAGMLGARFRELQHEAERELLTFAKAPYAMTENRVGLAATRRIADSGGDVRCVYEYSVLDDAEVVAETLEFIAAGEGARVAADVPMKLCLADGHRALFSLTDPIAGGLTSTNILVEHASLTTSLRFTFEALWANAEPFEQALENRLQSSA</sequence>
<keyword evidence="3" id="KW-1185">Reference proteome</keyword>
<dbReference type="InterPro" id="IPR036388">
    <property type="entry name" value="WH-like_DNA-bd_sf"/>
</dbReference>
<feature type="domain" description="Transcription regulator TrmB N-terminal" evidence="1">
    <location>
        <begin position="13"/>
        <end position="78"/>
    </location>
</feature>
<dbReference type="EMBL" id="JAVREH010000001">
    <property type="protein sequence ID" value="MDT0259967.1"/>
    <property type="molecule type" value="Genomic_DNA"/>
</dbReference>
<dbReference type="InterPro" id="IPR002831">
    <property type="entry name" value="Tscrpt_reg_TrmB_N"/>
</dbReference>
<name>A0ABU2J4Q9_9ACTN</name>
<protein>
    <submittedName>
        <fullName evidence="2">Helix-turn-helix domain-containing protein</fullName>
    </submittedName>
</protein>
<dbReference type="PANTHER" id="PTHR34293:SF1">
    <property type="entry name" value="HTH-TYPE TRANSCRIPTIONAL REGULATOR TRMBL2"/>
    <property type="match status" value="1"/>
</dbReference>
<dbReference type="InterPro" id="IPR051797">
    <property type="entry name" value="TrmB-like"/>
</dbReference>
<organism evidence="2 3">
    <name type="scientific">Jatrophihabitans lederbergiae</name>
    <dbReference type="NCBI Taxonomy" id="3075547"/>
    <lineage>
        <taxon>Bacteria</taxon>
        <taxon>Bacillati</taxon>
        <taxon>Actinomycetota</taxon>
        <taxon>Actinomycetes</taxon>
        <taxon>Jatrophihabitantales</taxon>
        <taxon>Jatrophihabitantaceae</taxon>
        <taxon>Jatrophihabitans</taxon>
    </lineage>
</organism>
<proteinExistence type="predicted"/>
<dbReference type="Pfam" id="PF01978">
    <property type="entry name" value="TrmB"/>
    <property type="match status" value="1"/>
</dbReference>
<dbReference type="PANTHER" id="PTHR34293">
    <property type="entry name" value="HTH-TYPE TRANSCRIPTIONAL REGULATOR TRMBL2"/>
    <property type="match status" value="1"/>
</dbReference>
<accession>A0ABU2J4Q9</accession>
<dbReference type="RefSeq" id="WP_311421125.1">
    <property type="nucleotide sequence ID" value="NZ_JAVREH010000001.1"/>
</dbReference>
<gene>
    <name evidence="2" type="ORF">RM423_01010</name>
</gene>
<reference evidence="3" key="1">
    <citation type="submission" date="2023-07" db="EMBL/GenBank/DDBJ databases">
        <title>30 novel species of actinomycetes from the DSMZ collection.</title>
        <authorList>
            <person name="Nouioui I."/>
        </authorList>
    </citation>
    <scope>NUCLEOTIDE SEQUENCE [LARGE SCALE GENOMIC DNA]</scope>
    <source>
        <strain evidence="3">DSM 44399</strain>
    </source>
</reference>
<dbReference type="InterPro" id="IPR036390">
    <property type="entry name" value="WH_DNA-bd_sf"/>
</dbReference>
<dbReference type="Proteomes" id="UP001183176">
    <property type="component" value="Unassembled WGS sequence"/>
</dbReference>